<dbReference type="AlphaFoldDB" id="A0A6J7GJ92"/>
<dbReference type="EMBL" id="CAFBMB010000116">
    <property type="protein sequence ID" value="CAB4906678.1"/>
    <property type="molecule type" value="Genomic_DNA"/>
</dbReference>
<sequence length="113" mass="11649">MGAFAVGVLPEVAFTPGVLTAGVLTAGVFAAAFVATGRAGDFGVDVAAMVVAVAELRARAVFFTGVTLDCEDSASGLLRRPNNAMRPYVSFTLRPDVSPTHYEDPCQVPCAGK</sequence>
<accession>A0A6J7GJ92</accession>
<gene>
    <name evidence="2" type="ORF">UFOPK3516_01232</name>
</gene>
<evidence type="ECO:0000313" key="2">
    <source>
        <dbReference type="EMBL" id="CAB4906678.1"/>
    </source>
</evidence>
<proteinExistence type="predicted"/>
<evidence type="ECO:0000256" key="1">
    <source>
        <dbReference type="SAM" id="Phobius"/>
    </source>
</evidence>
<protein>
    <submittedName>
        <fullName evidence="2">Unannotated protein</fullName>
    </submittedName>
</protein>
<organism evidence="2">
    <name type="scientific">freshwater metagenome</name>
    <dbReference type="NCBI Taxonomy" id="449393"/>
    <lineage>
        <taxon>unclassified sequences</taxon>
        <taxon>metagenomes</taxon>
        <taxon>ecological metagenomes</taxon>
    </lineage>
</organism>
<name>A0A6J7GJ92_9ZZZZ</name>
<reference evidence="2" key="1">
    <citation type="submission" date="2020-05" db="EMBL/GenBank/DDBJ databases">
        <authorList>
            <person name="Chiriac C."/>
            <person name="Salcher M."/>
            <person name="Ghai R."/>
            <person name="Kavagutti S V."/>
        </authorList>
    </citation>
    <scope>NUCLEOTIDE SEQUENCE</scope>
</reference>
<keyword evidence="1" id="KW-0472">Membrane</keyword>
<keyword evidence="1" id="KW-0812">Transmembrane</keyword>
<feature type="transmembrane region" description="Helical" evidence="1">
    <location>
        <begin position="12"/>
        <end position="35"/>
    </location>
</feature>
<keyword evidence="1" id="KW-1133">Transmembrane helix</keyword>